<evidence type="ECO:0000256" key="4">
    <source>
        <dbReference type="ARBA" id="ARBA00022692"/>
    </source>
</evidence>
<comment type="catalytic activity">
    <reaction evidence="9 10">
        <text>Release of signal peptides from bacterial membrane prolipoproteins. Hydrolyzes -Xaa-Yaa-Zaa-|-(S,diacylglyceryl)Cys-, in which Xaa is hydrophobic (preferably Leu), and Yaa (Ala or Ser) and Zaa (Gly or Ala) have small, neutral side chains.</text>
        <dbReference type="EC" id="3.4.23.36"/>
    </reaction>
</comment>
<dbReference type="PANTHER" id="PTHR33695">
    <property type="entry name" value="LIPOPROTEIN SIGNAL PEPTIDASE"/>
    <property type="match status" value="1"/>
</dbReference>
<protein>
    <recommendedName>
        <fullName evidence="9">Lipoprotein signal peptidase</fullName>
        <ecNumber evidence="9">3.4.23.36</ecNumber>
    </recommendedName>
    <alternativeName>
        <fullName evidence="9">Prolipoprotein signal peptidase</fullName>
    </alternativeName>
    <alternativeName>
        <fullName evidence="9">Signal peptidase II</fullName>
        <shortName evidence="9">SPase II</shortName>
    </alternativeName>
</protein>
<evidence type="ECO:0000313" key="12">
    <source>
        <dbReference type="EMBL" id="QJR29566.1"/>
    </source>
</evidence>
<dbReference type="PRINTS" id="PR00781">
    <property type="entry name" value="LIPOSIGPTASE"/>
</dbReference>
<organism evidence="12 13">
    <name type="scientific">Limnobacter profundi</name>
    <dbReference type="NCBI Taxonomy" id="2732163"/>
    <lineage>
        <taxon>Bacteria</taxon>
        <taxon>Pseudomonadati</taxon>
        <taxon>Pseudomonadota</taxon>
        <taxon>Betaproteobacteria</taxon>
        <taxon>Burkholderiales</taxon>
        <taxon>Burkholderiaceae</taxon>
        <taxon>Limnobacter</taxon>
    </lineage>
</organism>
<keyword evidence="5 9" id="KW-0064">Aspartyl protease</keyword>
<evidence type="ECO:0000256" key="9">
    <source>
        <dbReference type="HAMAP-Rule" id="MF_00161"/>
    </source>
</evidence>
<dbReference type="GO" id="GO:0004190">
    <property type="term" value="F:aspartic-type endopeptidase activity"/>
    <property type="evidence" value="ECO:0007669"/>
    <property type="project" value="UniProtKB-EC"/>
</dbReference>
<dbReference type="NCBIfam" id="TIGR00077">
    <property type="entry name" value="lspA"/>
    <property type="match status" value="1"/>
</dbReference>
<evidence type="ECO:0000256" key="5">
    <source>
        <dbReference type="ARBA" id="ARBA00022750"/>
    </source>
</evidence>
<feature type="transmembrane region" description="Helical" evidence="9">
    <location>
        <begin position="67"/>
        <end position="86"/>
    </location>
</feature>
<keyword evidence="4 9" id="KW-0812">Transmembrane</keyword>
<evidence type="ECO:0000256" key="6">
    <source>
        <dbReference type="ARBA" id="ARBA00022801"/>
    </source>
</evidence>
<keyword evidence="12" id="KW-0449">Lipoprotein</keyword>
<evidence type="ECO:0000256" key="11">
    <source>
        <dbReference type="RuleBase" id="RU004181"/>
    </source>
</evidence>
<evidence type="ECO:0000256" key="8">
    <source>
        <dbReference type="ARBA" id="ARBA00023136"/>
    </source>
</evidence>
<comment type="caution">
    <text evidence="9">Lacks conserved residue(s) required for the propagation of feature annotation.</text>
</comment>
<dbReference type="HAMAP" id="MF_00161">
    <property type="entry name" value="LspA"/>
    <property type="match status" value="1"/>
</dbReference>
<evidence type="ECO:0000313" key="13">
    <source>
        <dbReference type="Proteomes" id="UP000501130"/>
    </source>
</evidence>
<comment type="pathway">
    <text evidence="9">Protein modification; lipoprotein biosynthesis (signal peptide cleavage).</text>
</comment>
<dbReference type="EC" id="3.4.23.36" evidence="9"/>
<comment type="subcellular location">
    <subcellularLocation>
        <location evidence="9">Cell membrane</location>
        <topology evidence="9">Multi-pass membrane protein</topology>
    </subcellularLocation>
</comment>
<evidence type="ECO:0000256" key="7">
    <source>
        <dbReference type="ARBA" id="ARBA00022989"/>
    </source>
</evidence>
<feature type="active site" evidence="9">
    <location>
        <position position="136"/>
    </location>
</feature>
<comment type="similarity">
    <text evidence="1 9 11">Belongs to the peptidase A8 family.</text>
</comment>
<dbReference type="EMBL" id="CP053084">
    <property type="protein sequence ID" value="QJR29566.1"/>
    <property type="molecule type" value="Genomic_DNA"/>
</dbReference>
<sequence length="160" mass="17782">MKILRPWYWIAFATLFAVLDQASKAVIEIWLPLHNSMPVAENFNLVHVLNPGAAFSFLADQAGWQRLFLAGIAAFASVFLVVLIVRKPRPIEATAYSLILGGAVGNLVDRIVRGAVVDWLDFYVNHWHWPAFNLADVWIVIGAGLLILSGFKQRAITTAQ</sequence>
<accession>A0ABX6N5C6</accession>
<keyword evidence="13" id="KW-1185">Reference proteome</keyword>
<reference evidence="12 13" key="1">
    <citation type="submission" date="2020-05" db="EMBL/GenBank/DDBJ databases">
        <title>Compete genome of Limnobacter sp. SAORIC-580.</title>
        <authorList>
            <person name="Song J."/>
            <person name="Cho J.-C."/>
        </authorList>
    </citation>
    <scope>NUCLEOTIDE SEQUENCE [LARGE SCALE GENOMIC DNA]</scope>
    <source>
        <strain evidence="12 13">SAORIC-580</strain>
    </source>
</reference>
<comment type="function">
    <text evidence="9 10">This protein specifically catalyzes the removal of signal peptides from prolipoproteins.</text>
</comment>
<dbReference type="PANTHER" id="PTHR33695:SF1">
    <property type="entry name" value="LIPOPROTEIN SIGNAL PEPTIDASE"/>
    <property type="match status" value="1"/>
</dbReference>
<dbReference type="RefSeq" id="WP_171099011.1">
    <property type="nucleotide sequence ID" value="NZ_CP053084.1"/>
</dbReference>
<evidence type="ECO:0000256" key="2">
    <source>
        <dbReference type="ARBA" id="ARBA00022475"/>
    </source>
</evidence>
<dbReference type="Proteomes" id="UP000501130">
    <property type="component" value="Chromosome"/>
</dbReference>
<gene>
    <name evidence="9" type="primary">lspA</name>
    <name evidence="12" type="ORF">HKT17_07485</name>
</gene>
<evidence type="ECO:0000256" key="1">
    <source>
        <dbReference type="ARBA" id="ARBA00006139"/>
    </source>
</evidence>
<dbReference type="Pfam" id="PF01252">
    <property type="entry name" value="Peptidase_A8"/>
    <property type="match status" value="1"/>
</dbReference>
<feature type="transmembrane region" description="Helical" evidence="9">
    <location>
        <begin position="93"/>
        <end position="112"/>
    </location>
</feature>
<evidence type="ECO:0000256" key="10">
    <source>
        <dbReference type="RuleBase" id="RU000594"/>
    </source>
</evidence>
<keyword evidence="3 9" id="KW-0645">Protease</keyword>
<feature type="active site" evidence="9">
    <location>
        <position position="118"/>
    </location>
</feature>
<evidence type="ECO:0000256" key="3">
    <source>
        <dbReference type="ARBA" id="ARBA00022670"/>
    </source>
</evidence>
<keyword evidence="7 9" id="KW-1133">Transmembrane helix</keyword>
<name>A0ABX6N5C6_9BURK</name>
<keyword evidence="6 9" id="KW-0378">Hydrolase</keyword>
<dbReference type="PROSITE" id="PS00855">
    <property type="entry name" value="SPASE_II"/>
    <property type="match status" value="1"/>
</dbReference>
<keyword evidence="8 9" id="KW-0472">Membrane</keyword>
<feature type="transmembrane region" description="Helical" evidence="9">
    <location>
        <begin position="132"/>
        <end position="151"/>
    </location>
</feature>
<dbReference type="InterPro" id="IPR001872">
    <property type="entry name" value="Peptidase_A8"/>
</dbReference>
<keyword evidence="2 9" id="KW-1003">Cell membrane</keyword>
<proteinExistence type="inferred from homology"/>